<accession>A0A6M4IPZ0</accession>
<keyword evidence="2" id="KW-0812">Transmembrane</keyword>
<feature type="transmembrane region" description="Helical" evidence="2">
    <location>
        <begin position="300"/>
        <end position="323"/>
    </location>
</feature>
<evidence type="ECO:0000256" key="2">
    <source>
        <dbReference type="SAM" id="Phobius"/>
    </source>
</evidence>
<dbReference type="Proteomes" id="UP000500938">
    <property type="component" value="Chromosome"/>
</dbReference>
<keyword evidence="2" id="KW-0472">Membrane</keyword>
<dbReference type="KEGG" id="ggr:HKW67_15290"/>
<dbReference type="EMBL" id="CP053085">
    <property type="protein sequence ID" value="QJR36783.1"/>
    <property type="molecule type" value="Genomic_DNA"/>
</dbReference>
<feature type="coiled-coil region" evidence="1">
    <location>
        <begin position="150"/>
        <end position="177"/>
    </location>
</feature>
<feature type="transmembrane region" description="Helical" evidence="2">
    <location>
        <begin position="268"/>
        <end position="288"/>
    </location>
</feature>
<evidence type="ECO:0000256" key="1">
    <source>
        <dbReference type="SAM" id="Coils"/>
    </source>
</evidence>
<protein>
    <submittedName>
        <fullName evidence="3">Uncharacterized protein</fullName>
    </submittedName>
</protein>
<sequence>MPNSQWRTLSRLDADAIARLQTVWEERGAHQNHSISLVIADGSGNSTINSKFSAILQHPAYEVIARASHPVFRSVSLTVNEGRPFSLSISREPNSSFPGTDAINVSIGDGIAVEDVAKTIGAARGAFEPYGAVGAESLDVALGPVLGEFYRRREASVNQIEQALRELVAQSVDARRELDRRADVERQNLLAEIDAERLKTTAMLDARDNELREKDHALSAREATLDDRTNTHARREIHKELKAKFAERAESFSLTPETGAKRGVVQTAFWLLLLFTLAVATINIWEAVRLFDASTQPNWWLTTIASRGLISAFAFIAAVVYYIRWADSWSERHAAEEFKLKRLELDMDRASWLVEMALEWQEKKGSQIPPELVLQLSRNLFSVESDNARVQHPAEDIAAAVLGSASSLRIALPGGEATFDRKALRHISEPAKAKGD</sequence>
<evidence type="ECO:0000313" key="4">
    <source>
        <dbReference type="Proteomes" id="UP000500938"/>
    </source>
</evidence>
<dbReference type="AlphaFoldDB" id="A0A6M4IPZ0"/>
<keyword evidence="4" id="KW-1185">Reference proteome</keyword>
<keyword evidence="1" id="KW-0175">Coiled coil</keyword>
<organism evidence="3 4">
    <name type="scientific">Gemmatimonas groenlandica</name>
    <dbReference type="NCBI Taxonomy" id="2732249"/>
    <lineage>
        <taxon>Bacteria</taxon>
        <taxon>Pseudomonadati</taxon>
        <taxon>Gemmatimonadota</taxon>
        <taxon>Gemmatimonadia</taxon>
        <taxon>Gemmatimonadales</taxon>
        <taxon>Gemmatimonadaceae</taxon>
        <taxon>Gemmatimonas</taxon>
    </lineage>
</organism>
<proteinExistence type="predicted"/>
<name>A0A6M4IPZ0_9BACT</name>
<evidence type="ECO:0000313" key="3">
    <source>
        <dbReference type="EMBL" id="QJR36783.1"/>
    </source>
</evidence>
<gene>
    <name evidence="3" type="ORF">HKW67_15290</name>
</gene>
<reference evidence="3 4" key="1">
    <citation type="submission" date="2020-05" db="EMBL/GenBank/DDBJ databases">
        <title>Complete genome sequence of Gemmatimonas greenlandica TET16.</title>
        <authorList>
            <person name="Zeng Y."/>
        </authorList>
    </citation>
    <scope>NUCLEOTIDE SEQUENCE [LARGE SCALE GENOMIC DNA]</scope>
    <source>
        <strain evidence="3 4">TET16</strain>
    </source>
</reference>
<keyword evidence="2" id="KW-1133">Transmembrane helix</keyword>
<dbReference type="RefSeq" id="WP_171226215.1">
    <property type="nucleotide sequence ID" value="NZ_CP053085.1"/>
</dbReference>